<sequence length="103" mass="11036">VVKLSTKLKLAVGLRAGPDAQPGPEDWFKTQEHTTIGTELHRLIMHKFAATPASLNKVGRRAIGIALRPQDFKGDVLLGMRIGAMVAVIAVIGPPGEAMEELD</sequence>
<protein>
    <recommendedName>
        <fullName evidence="1">DUF6820 domain-containing protein</fullName>
    </recommendedName>
</protein>
<proteinExistence type="predicted"/>
<name>K0SWQ0_THAOC</name>
<reference evidence="2 3" key="1">
    <citation type="journal article" date="2012" name="Genome Biol.">
        <title>Genome and low-iron response of an oceanic diatom adapted to chronic iron limitation.</title>
        <authorList>
            <person name="Lommer M."/>
            <person name="Specht M."/>
            <person name="Roy A.S."/>
            <person name="Kraemer L."/>
            <person name="Andreson R."/>
            <person name="Gutowska M.A."/>
            <person name="Wolf J."/>
            <person name="Bergner S.V."/>
            <person name="Schilhabel M.B."/>
            <person name="Klostermeier U.C."/>
            <person name="Beiko R.G."/>
            <person name="Rosenstiel P."/>
            <person name="Hippler M."/>
            <person name="Laroche J."/>
        </authorList>
    </citation>
    <scope>NUCLEOTIDE SEQUENCE [LARGE SCALE GENOMIC DNA]</scope>
    <source>
        <strain evidence="2 3">CCMP1005</strain>
    </source>
</reference>
<dbReference type="AlphaFoldDB" id="K0SWQ0"/>
<evidence type="ECO:0000313" key="2">
    <source>
        <dbReference type="EMBL" id="EJK65416.1"/>
    </source>
</evidence>
<feature type="domain" description="DUF6820" evidence="1">
    <location>
        <begin position="42"/>
        <end position="88"/>
    </location>
</feature>
<keyword evidence="3" id="KW-1185">Reference proteome</keyword>
<accession>K0SWQ0</accession>
<evidence type="ECO:0000313" key="3">
    <source>
        <dbReference type="Proteomes" id="UP000266841"/>
    </source>
</evidence>
<comment type="caution">
    <text evidence="2">The sequence shown here is derived from an EMBL/GenBank/DDBJ whole genome shotgun (WGS) entry which is preliminary data.</text>
</comment>
<dbReference type="EMBL" id="AGNL01015856">
    <property type="protein sequence ID" value="EJK65416.1"/>
    <property type="molecule type" value="Genomic_DNA"/>
</dbReference>
<evidence type="ECO:0000259" key="1">
    <source>
        <dbReference type="Pfam" id="PF20699"/>
    </source>
</evidence>
<dbReference type="Pfam" id="PF20699">
    <property type="entry name" value="DUF6820"/>
    <property type="match status" value="1"/>
</dbReference>
<dbReference type="InterPro" id="IPR049223">
    <property type="entry name" value="DUF6820"/>
</dbReference>
<feature type="non-terminal residue" evidence="2">
    <location>
        <position position="1"/>
    </location>
</feature>
<gene>
    <name evidence="2" type="ORF">THAOC_13723</name>
</gene>
<organism evidence="2 3">
    <name type="scientific">Thalassiosira oceanica</name>
    <name type="common">Marine diatom</name>
    <dbReference type="NCBI Taxonomy" id="159749"/>
    <lineage>
        <taxon>Eukaryota</taxon>
        <taxon>Sar</taxon>
        <taxon>Stramenopiles</taxon>
        <taxon>Ochrophyta</taxon>
        <taxon>Bacillariophyta</taxon>
        <taxon>Coscinodiscophyceae</taxon>
        <taxon>Thalassiosirophycidae</taxon>
        <taxon>Thalassiosirales</taxon>
        <taxon>Thalassiosiraceae</taxon>
        <taxon>Thalassiosira</taxon>
    </lineage>
</organism>
<dbReference type="Proteomes" id="UP000266841">
    <property type="component" value="Unassembled WGS sequence"/>
</dbReference>